<reference evidence="2" key="2">
    <citation type="journal article" date="2013" name="PLoS ONE">
        <title>Genome implosion elicits host-confinement in Alcaligenaceae: evidence from the comparative genomics of Tetrathiobacter kashmirensis, a pathogen in the making.</title>
        <authorList>
            <person name="Ghosh W."/>
            <person name="Alam M."/>
            <person name="Roy C."/>
            <person name="Pyne P."/>
            <person name="George A."/>
            <person name="Chakraborty R."/>
            <person name="Majumder S."/>
            <person name="Agarwal A."/>
            <person name="Chakraborty S."/>
            <person name="Majumdar S."/>
            <person name="Gupta S.K."/>
        </authorList>
    </citation>
    <scope>NUCLEOTIDE SEQUENCE [LARGE SCALE GENOMIC DNA]</scope>
    <source>
        <strain evidence="2">WT001</strain>
    </source>
</reference>
<accession>I3UCP0</accession>
<evidence type="ECO:0000313" key="2">
    <source>
        <dbReference type="Proteomes" id="UP000005267"/>
    </source>
</evidence>
<organism evidence="1 2">
    <name type="scientific">Advenella kashmirensis (strain DSM 17095 / LMG 22695 / WT001)</name>
    <name type="common">Tetrathiobacter kashmirensis</name>
    <dbReference type="NCBI Taxonomy" id="1036672"/>
    <lineage>
        <taxon>Bacteria</taxon>
        <taxon>Pseudomonadati</taxon>
        <taxon>Pseudomonadota</taxon>
        <taxon>Betaproteobacteria</taxon>
        <taxon>Burkholderiales</taxon>
        <taxon>Alcaligenaceae</taxon>
    </lineage>
</organism>
<dbReference type="STRING" id="1036672.TKWG_13270"/>
<dbReference type="HOGENOM" id="CLU_1182994_0_0_4"/>
<protein>
    <submittedName>
        <fullName evidence="1">Uncharacterized protein</fullName>
    </submittedName>
</protein>
<proteinExistence type="predicted"/>
<sequence>MEKKKNSTRKADRKLSDSETLEIVSLIGDDANSDAWSSFVFFRSEEERDLALEAFKYRNNPEKMFQLYGEEIDLMYKRINTAFDQIREYKAAYARYREVSKQVWGKNYDPQIGSAARQELLEFLRDNPLSMQTQLFLCLNSVTSQDDIENNVARNLSKIGKSAIAKKLAKDPKQQEKQFIKECWKNWQADKSQYKSKAAFARDMMDKVEKLTSTKKVEDWCREWEKETITLPVQ</sequence>
<dbReference type="EMBL" id="CP003555">
    <property type="protein sequence ID" value="AFK62778.1"/>
    <property type="molecule type" value="Genomic_DNA"/>
</dbReference>
<keyword evidence="2" id="KW-1185">Reference proteome</keyword>
<gene>
    <name evidence="1" type="ordered locus">TKWG_13270</name>
</gene>
<dbReference type="KEGG" id="aka:TKWG_13270"/>
<dbReference type="OrthoDB" id="9135761at2"/>
<evidence type="ECO:0000313" key="1">
    <source>
        <dbReference type="EMBL" id="AFK62778.1"/>
    </source>
</evidence>
<dbReference type="Proteomes" id="UP000005267">
    <property type="component" value="Chromosome"/>
</dbReference>
<reference evidence="1 2" key="1">
    <citation type="journal article" date="2011" name="J. Bacteriol.">
        <title>Whole-genome shotgun sequencing of the sulfur-oxidizing chemoautotroph Tetrathiobacter kashmirensis.</title>
        <authorList>
            <person name="Ghosh W."/>
            <person name="George A."/>
            <person name="Agarwal A."/>
            <person name="Raj P."/>
            <person name="Alam M."/>
            <person name="Pyne P."/>
            <person name="Das Gupta S.K."/>
        </authorList>
    </citation>
    <scope>NUCLEOTIDE SEQUENCE [LARGE SCALE GENOMIC DNA]</scope>
    <source>
        <strain evidence="1 2">WT001</strain>
    </source>
</reference>
<name>I3UCP0_ADVKW</name>
<dbReference type="AlphaFoldDB" id="I3UCP0"/>
<dbReference type="RefSeq" id="WP_014750869.1">
    <property type="nucleotide sequence ID" value="NC_017964.1"/>
</dbReference>